<evidence type="ECO:0000256" key="5">
    <source>
        <dbReference type="ARBA" id="ARBA00022692"/>
    </source>
</evidence>
<evidence type="ECO:0000256" key="1">
    <source>
        <dbReference type="ARBA" id="ARBA00004429"/>
    </source>
</evidence>
<dbReference type="Proteomes" id="UP000010448">
    <property type="component" value="Unassembled WGS sequence"/>
</dbReference>
<organism evidence="11 12">
    <name type="scientific">Pseudomonas bharatica CSV86</name>
    <dbReference type="NCBI Taxonomy" id="1005395"/>
    <lineage>
        <taxon>Bacteria</taxon>
        <taxon>Pseudomonadati</taxon>
        <taxon>Pseudomonadota</taxon>
        <taxon>Gammaproteobacteria</taxon>
        <taxon>Pseudomonadales</taxon>
        <taxon>Pseudomonadaceae</taxon>
        <taxon>Pseudomonas</taxon>
        <taxon>Pseudomonas bharatica</taxon>
    </lineage>
</organism>
<evidence type="ECO:0000313" key="12">
    <source>
        <dbReference type="Proteomes" id="UP000010448"/>
    </source>
</evidence>
<keyword evidence="5 8" id="KW-0812">Transmembrane</keyword>
<evidence type="ECO:0000313" key="11">
    <source>
        <dbReference type="EMBL" id="NNJ16573.1"/>
    </source>
</evidence>
<evidence type="ECO:0000259" key="9">
    <source>
        <dbReference type="Pfam" id="PF00884"/>
    </source>
</evidence>
<dbReference type="AlphaFoldDB" id="A0A7K4EFX9"/>
<feature type="transmembrane region" description="Helical" evidence="8">
    <location>
        <begin position="160"/>
        <end position="178"/>
    </location>
</feature>
<evidence type="ECO:0000256" key="3">
    <source>
        <dbReference type="ARBA" id="ARBA00022519"/>
    </source>
</evidence>
<dbReference type="RefSeq" id="WP_170394867.1">
    <property type="nucleotide sequence ID" value="NZ_AMWJ02000002.1"/>
</dbReference>
<dbReference type="InterPro" id="IPR000917">
    <property type="entry name" value="Sulfatase_N"/>
</dbReference>
<evidence type="ECO:0000256" key="4">
    <source>
        <dbReference type="ARBA" id="ARBA00022679"/>
    </source>
</evidence>
<keyword evidence="7 8" id="KW-0472">Membrane</keyword>
<feature type="transmembrane region" description="Helical" evidence="8">
    <location>
        <begin position="78"/>
        <end position="99"/>
    </location>
</feature>
<comment type="caution">
    <text evidence="11">The sequence shown here is derived from an EMBL/GenBank/DDBJ whole genome shotgun (WGS) entry which is preliminary data.</text>
</comment>
<keyword evidence="3" id="KW-0997">Cell inner membrane</keyword>
<evidence type="ECO:0000259" key="10">
    <source>
        <dbReference type="Pfam" id="PF08019"/>
    </source>
</evidence>
<feature type="domain" description="Sulfatase N-terminal" evidence="9">
    <location>
        <begin position="236"/>
        <end position="413"/>
    </location>
</feature>
<dbReference type="GO" id="GO:0005886">
    <property type="term" value="C:plasma membrane"/>
    <property type="evidence" value="ECO:0007669"/>
    <property type="project" value="UniProtKB-SubCell"/>
</dbReference>
<evidence type="ECO:0000256" key="7">
    <source>
        <dbReference type="ARBA" id="ARBA00023136"/>
    </source>
</evidence>
<comment type="subcellular location">
    <subcellularLocation>
        <location evidence="1">Cell inner membrane</location>
        <topology evidence="1">Multi-pass membrane protein</topology>
    </subcellularLocation>
</comment>
<dbReference type="Gene3D" id="3.40.720.10">
    <property type="entry name" value="Alkaline Phosphatase, subunit A"/>
    <property type="match status" value="1"/>
</dbReference>
<evidence type="ECO:0000256" key="6">
    <source>
        <dbReference type="ARBA" id="ARBA00022989"/>
    </source>
</evidence>
<feature type="transmembrane region" description="Helical" evidence="8">
    <location>
        <begin position="119"/>
        <end position="139"/>
    </location>
</feature>
<dbReference type="InterPro" id="IPR017850">
    <property type="entry name" value="Alkaline_phosphatase_core_sf"/>
</dbReference>
<dbReference type="PANTHER" id="PTHR30443">
    <property type="entry name" value="INNER MEMBRANE PROTEIN"/>
    <property type="match status" value="1"/>
</dbReference>
<dbReference type="InterPro" id="IPR058130">
    <property type="entry name" value="PEA_transf_C"/>
</dbReference>
<name>A0A7K4EFX9_9PSED</name>
<evidence type="ECO:0000256" key="2">
    <source>
        <dbReference type="ARBA" id="ARBA00022475"/>
    </source>
</evidence>
<dbReference type="GO" id="GO:0009244">
    <property type="term" value="P:lipopolysaccharide core region biosynthetic process"/>
    <property type="evidence" value="ECO:0007669"/>
    <property type="project" value="TreeGrafter"/>
</dbReference>
<reference evidence="11 12" key="1">
    <citation type="journal article" date="2013" name="Genome Announc.">
        <title>Genome Sequence of Naphthalene-Degrading Soil Bacterium Pseudomonas putida CSV86.</title>
        <authorList>
            <person name="Phale P.S."/>
            <person name="Paliwal V."/>
            <person name="Raju S.C."/>
            <person name="Modak A."/>
            <person name="Purohit H.J."/>
        </authorList>
    </citation>
    <scope>NUCLEOTIDE SEQUENCE [LARGE SCALE GENOMIC DNA]</scope>
    <source>
        <strain evidence="11 12">CSV86</strain>
    </source>
</reference>
<dbReference type="PANTHER" id="PTHR30443:SF0">
    <property type="entry name" value="PHOSPHOETHANOLAMINE TRANSFERASE EPTA"/>
    <property type="match status" value="1"/>
</dbReference>
<feature type="domain" description="Phosphoethanolamine transferase N-terminal" evidence="10">
    <location>
        <begin position="59"/>
        <end position="208"/>
    </location>
</feature>
<keyword evidence="2" id="KW-1003">Cell membrane</keyword>
<dbReference type="Pfam" id="PF00884">
    <property type="entry name" value="Sulfatase"/>
    <property type="match status" value="1"/>
</dbReference>
<keyword evidence="6 8" id="KW-1133">Transmembrane helix</keyword>
<dbReference type="GO" id="GO:0016776">
    <property type="term" value="F:phosphotransferase activity, phosphate group as acceptor"/>
    <property type="evidence" value="ECO:0007669"/>
    <property type="project" value="TreeGrafter"/>
</dbReference>
<keyword evidence="4" id="KW-0808">Transferase</keyword>
<evidence type="ECO:0000256" key="8">
    <source>
        <dbReference type="SAM" id="Phobius"/>
    </source>
</evidence>
<proteinExistence type="predicted"/>
<gene>
    <name evidence="11" type="ORF">CSV86_015765</name>
</gene>
<dbReference type="InterPro" id="IPR012549">
    <property type="entry name" value="EptA-like_N"/>
</dbReference>
<sequence>MNVQASSMRGMPAPLLVLLVALWMTLVMNAPFWRKVWTATGGLENDNPFFLGTLPLVVLAFNFVVLCLLAWGRLGKLVLVIMLLLSACVSYFMSNYGVMIDYSMLINAMQTDRREVFDLLGPGLAFWVLLVGVVPAIVVSRIPVARPGYARAGLSKAGSVLVALALIALILALAYQSYASLLRNHRELRLMLVPSNLVGAVHSYAKRQLRTPLTLEQVGLDAARQVNSAAGGRHKVVVLVVGETARAASFSLNGYERQTNPALATREVVSFSEVSACGTATAISVPCMFQDLGRREYRSIHGKSRENLLDVLQRAGVAVLWRDNNSGCKGACDRVPSEEVDKLQIPGICNADGCFDEALLHGLAERIDSSSDDTLIVLHMLGSHGPAYYKRYPQAFRRFTPTCDSSQLDKCDNAAIVVSE</sequence>
<dbReference type="Pfam" id="PF08019">
    <property type="entry name" value="EptA_B_N"/>
    <property type="match status" value="1"/>
</dbReference>
<accession>A0A7K4EFX9</accession>
<dbReference type="InterPro" id="IPR040423">
    <property type="entry name" value="PEA_transferase"/>
</dbReference>
<feature type="transmembrane region" description="Helical" evidence="8">
    <location>
        <begin position="48"/>
        <end position="71"/>
    </location>
</feature>
<keyword evidence="12" id="KW-1185">Reference proteome</keyword>
<dbReference type="EMBL" id="AMWJ02000002">
    <property type="protein sequence ID" value="NNJ16573.1"/>
    <property type="molecule type" value="Genomic_DNA"/>
</dbReference>
<protein>
    <submittedName>
        <fullName evidence="11">DUF1705 domain-containing protein</fullName>
    </submittedName>
</protein>
<dbReference type="CDD" id="cd16017">
    <property type="entry name" value="LptA"/>
    <property type="match status" value="1"/>
</dbReference>